<name>A0A1H9W902_9GAMM</name>
<accession>A0A1H9W902</accession>
<dbReference type="GO" id="GO:0015740">
    <property type="term" value="P:C4-dicarboxylate transport"/>
    <property type="evidence" value="ECO:0007669"/>
    <property type="project" value="TreeGrafter"/>
</dbReference>
<feature type="transmembrane region" description="Helical" evidence="9">
    <location>
        <begin position="20"/>
        <end position="40"/>
    </location>
</feature>
<evidence type="ECO:0000256" key="1">
    <source>
        <dbReference type="ARBA" id="ARBA00004429"/>
    </source>
</evidence>
<feature type="transmembrane region" description="Helical" evidence="9">
    <location>
        <begin position="133"/>
        <end position="153"/>
    </location>
</feature>
<keyword evidence="3" id="KW-1003">Cell membrane</keyword>
<evidence type="ECO:0000259" key="10">
    <source>
        <dbReference type="Pfam" id="PF04290"/>
    </source>
</evidence>
<keyword evidence="7 9" id="KW-0472">Membrane</keyword>
<protein>
    <recommendedName>
        <fullName evidence="9">TRAP transporter small permease protein</fullName>
    </recommendedName>
</protein>
<evidence type="ECO:0000256" key="7">
    <source>
        <dbReference type="ARBA" id="ARBA00023136"/>
    </source>
</evidence>
<keyword evidence="5 9" id="KW-0812">Transmembrane</keyword>
<feature type="domain" description="Tripartite ATP-independent periplasmic transporters DctQ component" evidence="10">
    <location>
        <begin position="29"/>
        <end position="157"/>
    </location>
</feature>
<proteinExistence type="inferred from homology"/>
<evidence type="ECO:0000256" key="8">
    <source>
        <dbReference type="ARBA" id="ARBA00038436"/>
    </source>
</evidence>
<evidence type="ECO:0000313" key="12">
    <source>
        <dbReference type="Proteomes" id="UP000198505"/>
    </source>
</evidence>
<comment type="subcellular location">
    <subcellularLocation>
        <location evidence="1 9">Cell inner membrane</location>
        <topology evidence="1 9">Multi-pass membrane protein</topology>
    </subcellularLocation>
</comment>
<dbReference type="Pfam" id="PF04290">
    <property type="entry name" value="DctQ"/>
    <property type="match status" value="1"/>
</dbReference>
<sequence>MKVVNIIESISKMLNRVGALIAVILIIYMLGHILLEIVLRLFGHSTFILDEYIGYAVATMSFLGLPYVLEKGGLIRVSLLLERFPETMRWPLELFSSLVTAGCFVWLSTFWFQNVQRSYSRGTVSDTMAETPIWLPESAILIGMWLISITLLVRALKIMVLRSGYSSSVN</sequence>
<organism evidence="11 12">
    <name type="scientific">Vreelandella subterranea</name>
    <dbReference type="NCBI Taxonomy" id="416874"/>
    <lineage>
        <taxon>Bacteria</taxon>
        <taxon>Pseudomonadati</taxon>
        <taxon>Pseudomonadota</taxon>
        <taxon>Gammaproteobacteria</taxon>
        <taxon>Oceanospirillales</taxon>
        <taxon>Halomonadaceae</taxon>
        <taxon>Vreelandella</taxon>
    </lineage>
</organism>
<comment type="similarity">
    <text evidence="8 9">Belongs to the TRAP transporter small permease family.</text>
</comment>
<comment type="function">
    <text evidence="9">Part of the tripartite ATP-independent periplasmic (TRAP) transport system.</text>
</comment>
<dbReference type="InterPro" id="IPR055348">
    <property type="entry name" value="DctQ"/>
</dbReference>
<keyword evidence="12" id="KW-1185">Reference proteome</keyword>
<evidence type="ECO:0000313" key="11">
    <source>
        <dbReference type="EMBL" id="SES30304.1"/>
    </source>
</evidence>
<dbReference type="GO" id="GO:0022857">
    <property type="term" value="F:transmembrane transporter activity"/>
    <property type="evidence" value="ECO:0007669"/>
    <property type="project" value="UniProtKB-UniRule"/>
</dbReference>
<evidence type="ECO:0000256" key="2">
    <source>
        <dbReference type="ARBA" id="ARBA00022448"/>
    </source>
</evidence>
<keyword evidence="4 9" id="KW-0997">Cell inner membrane</keyword>
<dbReference type="EMBL" id="FOGS01000013">
    <property type="protein sequence ID" value="SES30304.1"/>
    <property type="molecule type" value="Genomic_DNA"/>
</dbReference>
<evidence type="ECO:0000256" key="3">
    <source>
        <dbReference type="ARBA" id="ARBA00022475"/>
    </source>
</evidence>
<dbReference type="RefSeq" id="WP_092829622.1">
    <property type="nucleotide sequence ID" value="NZ_FOGS01000013.1"/>
</dbReference>
<gene>
    <name evidence="11" type="ORF">SAMN04487958_11326</name>
</gene>
<dbReference type="InterPro" id="IPR007387">
    <property type="entry name" value="TRAP_DctQ"/>
</dbReference>
<evidence type="ECO:0000256" key="5">
    <source>
        <dbReference type="ARBA" id="ARBA00022692"/>
    </source>
</evidence>
<dbReference type="Proteomes" id="UP000198505">
    <property type="component" value="Unassembled WGS sequence"/>
</dbReference>
<reference evidence="12" key="1">
    <citation type="submission" date="2016-10" db="EMBL/GenBank/DDBJ databases">
        <authorList>
            <person name="Varghese N."/>
            <person name="Submissions S."/>
        </authorList>
    </citation>
    <scope>NUCLEOTIDE SEQUENCE [LARGE SCALE GENOMIC DNA]</scope>
    <source>
        <strain evidence="12">CGMCC 1.6495</strain>
    </source>
</reference>
<comment type="subunit">
    <text evidence="9">The complex comprises the extracytoplasmic solute receptor protein and the two transmembrane proteins.</text>
</comment>
<evidence type="ECO:0000256" key="9">
    <source>
        <dbReference type="RuleBase" id="RU369079"/>
    </source>
</evidence>
<dbReference type="PANTHER" id="PTHR35011">
    <property type="entry name" value="2,3-DIKETO-L-GULONATE TRAP TRANSPORTER SMALL PERMEASE PROTEIN YIAM"/>
    <property type="match status" value="1"/>
</dbReference>
<keyword evidence="2 9" id="KW-0813">Transport</keyword>
<dbReference type="GO" id="GO:0005886">
    <property type="term" value="C:plasma membrane"/>
    <property type="evidence" value="ECO:0007669"/>
    <property type="project" value="UniProtKB-SubCell"/>
</dbReference>
<dbReference type="AlphaFoldDB" id="A0A1H9W902"/>
<keyword evidence="6 9" id="KW-1133">Transmembrane helix</keyword>
<dbReference type="PANTHER" id="PTHR35011:SF10">
    <property type="entry name" value="TRAP TRANSPORTER SMALL PERMEASE PROTEIN"/>
    <property type="match status" value="1"/>
</dbReference>
<dbReference type="STRING" id="416874.SAMN04487958_11326"/>
<evidence type="ECO:0000256" key="6">
    <source>
        <dbReference type="ARBA" id="ARBA00022989"/>
    </source>
</evidence>
<evidence type="ECO:0000256" key="4">
    <source>
        <dbReference type="ARBA" id="ARBA00022519"/>
    </source>
</evidence>
<feature type="transmembrane region" description="Helical" evidence="9">
    <location>
        <begin position="90"/>
        <end position="113"/>
    </location>
</feature>
<feature type="transmembrane region" description="Helical" evidence="9">
    <location>
        <begin position="52"/>
        <end position="69"/>
    </location>
</feature>